<dbReference type="Gene3D" id="1.10.1660.10">
    <property type="match status" value="1"/>
</dbReference>
<dbReference type="CDD" id="cd00592">
    <property type="entry name" value="HTH_MerR-like"/>
    <property type="match status" value="1"/>
</dbReference>
<evidence type="ECO:0000256" key="2">
    <source>
        <dbReference type="SAM" id="MobiDB-lite"/>
    </source>
</evidence>
<evidence type="ECO:0000313" key="4">
    <source>
        <dbReference type="EMBL" id="GJF14982.1"/>
    </source>
</evidence>
<dbReference type="Proteomes" id="UP001060504">
    <property type="component" value="Unassembled WGS sequence"/>
</dbReference>
<evidence type="ECO:0000313" key="5">
    <source>
        <dbReference type="Proteomes" id="UP001060504"/>
    </source>
</evidence>
<keyword evidence="1" id="KW-0238">DNA-binding</keyword>
<dbReference type="SUPFAM" id="SSF46955">
    <property type="entry name" value="Putative DNA-binding domain"/>
    <property type="match status" value="1"/>
</dbReference>
<dbReference type="InterPro" id="IPR047057">
    <property type="entry name" value="MerR_fam"/>
</dbReference>
<reference evidence="4 5" key="1">
    <citation type="submission" date="2021-08" db="EMBL/GenBank/DDBJ databases">
        <title>Draft genome sequence of Mycolicibacterium sp. NGTWS1702 strain.</title>
        <authorList>
            <person name="Matsumoto M."/>
            <person name="Tang B.C.C."/>
            <person name="Machida Y."/>
            <person name="Matoyama H."/>
            <person name="Kishihara T."/>
            <person name="Sato S."/>
            <person name="Kondo I."/>
            <person name="Sano M."/>
            <person name="Kato G."/>
        </authorList>
    </citation>
    <scope>NUCLEOTIDE SEQUENCE [LARGE SCALE GENOMIC DNA]</scope>
    <source>
        <strain evidence="4 5">NGTWSNA01</strain>
    </source>
</reference>
<dbReference type="InterPro" id="IPR009061">
    <property type="entry name" value="DNA-bd_dom_put_sf"/>
</dbReference>
<dbReference type="PROSITE" id="PS50937">
    <property type="entry name" value="HTH_MERR_2"/>
    <property type="match status" value="1"/>
</dbReference>
<evidence type="ECO:0000256" key="1">
    <source>
        <dbReference type="ARBA" id="ARBA00023125"/>
    </source>
</evidence>
<feature type="region of interest" description="Disordered" evidence="2">
    <location>
        <begin position="20"/>
        <end position="45"/>
    </location>
</feature>
<gene>
    <name evidence="4" type="ORF">NGTWS1702_17670</name>
</gene>
<comment type="caution">
    <text evidence="4">The sequence shown here is derived from an EMBL/GenBank/DDBJ whole genome shotgun (WGS) entry which is preliminary data.</text>
</comment>
<dbReference type="InterPro" id="IPR000551">
    <property type="entry name" value="MerR-type_HTH_dom"/>
</dbReference>
<sequence>MSEVRAIGAFSRPAALSHTWKGAAIPTNDGPTDSSPNDKFDDDDYPAYGMGTAAQILGATPAFLRSLDEARLLTPQRSGGGHRRYSRAQLRVAARVRELIDAGTSLDAACRIINLEDQLSEAHAVNAVLNRSLDDLRGPAGDDPQT</sequence>
<keyword evidence="5" id="KW-1185">Reference proteome</keyword>
<protein>
    <recommendedName>
        <fullName evidence="3">HTH merR-type domain-containing protein</fullName>
    </recommendedName>
</protein>
<dbReference type="EMBL" id="BPRH01001856">
    <property type="protein sequence ID" value="GJF14982.1"/>
    <property type="molecule type" value="Genomic_DNA"/>
</dbReference>
<dbReference type="Pfam" id="PF13411">
    <property type="entry name" value="MerR_1"/>
    <property type="match status" value="1"/>
</dbReference>
<name>A0ABQ4VCX7_9MYCO</name>
<dbReference type="PANTHER" id="PTHR30204:SF93">
    <property type="entry name" value="HTH MERR-TYPE DOMAIN-CONTAINING PROTEIN"/>
    <property type="match status" value="1"/>
</dbReference>
<dbReference type="SMART" id="SM00422">
    <property type="entry name" value="HTH_MERR"/>
    <property type="match status" value="1"/>
</dbReference>
<organism evidence="4 5">
    <name type="scientific">Mycolicibacterium cyprinidarum</name>
    <dbReference type="NCBI Taxonomy" id="2860311"/>
    <lineage>
        <taxon>Bacteria</taxon>
        <taxon>Bacillati</taxon>
        <taxon>Actinomycetota</taxon>
        <taxon>Actinomycetes</taxon>
        <taxon>Mycobacteriales</taxon>
        <taxon>Mycobacteriaceae</taxon>
        <taxon>Mycolicibacterium</taxon>
    </lineage>
</organism>
<proteinExistence type="predicted"/>
<dbReference type="PANTHER" id="PTHR30204">
    <property type="entry name" value="REDOX-CYCLING DRUG-SENSING TRANSCRIPTIONAL ACTIVATOR SOXR"/>
    <property type="match status" value="1"/>
</dbReference>
<accession>A0ABQ4VCX7</accession>
<feature type="domain" description="HTH merR-type" evidence="3">
    <location>
        <begin position="47"/>
        <end position="115"/>
    </location>
</feature>
<evidence type="ECO:0000259" key="3">
    <source>
        <dbReference type="PROSITE" id="PS50937"/>
    </source>
</evidence>